<gene>
    <name evidence="3" type="ORF">OQZ29_21855</name>
</gene>
<dbReference type="InterPro" id="IPR036514">
    <property type="entry name" value="SGNH_hydro_sf"/>
</dbReference>
<name>A0A9X3DJL1_9SPHI</name>
<keyword evidence="4" id="KW-1185">Reference proteome</keyword>
<dbReference type="RefSeq" id="WP_010603027.1">
    <property type="nucleotide sequence ID" value="NZ_JAPJUH010000008.1"/>
</dbReference>
<proteinExistence type="predicted"/>
<dbReference type="Proteomes" id="UP001142592">
    <property type="component" value="Unassembled WGS sequence"/>
</dbReference>
<reference evidence="3" key="1">
    <citation type="submission" date="2022-11" db="EMBL/GenBank/DDBJ databases">
        <authorList>
            <person name="Graham C."/>
            <person name="Newman J.D."/>
        </authorList>
    </citation>
    <scope>NUCLEOTIDE SEQUENCE</scope>
    <source>
        <strain evidence="3">DSM 19486</strain>
    </source>
</reference>
<dbReference type="Pfam" id="PF16227">
    <property type="entry name" value="DUF4886"/>
    <property type="match status" value="1"/>
</dbReference>
<evidence type="ECO:0000256" key="1">
    <source>
        <dbReference type="SAM" id="Phobius"/>
    </source>
</evidence>
<keyword evidence="1" id="KW-1133">Transmembrane helix</keyword>
<organism evidence="3 4">
    <name type="scientific">Pedobacter agri</name>
    <dbReference type="NCBI Taxonomy" id="454586"/>
    <lineage>
        <taxon>Bacteria</taxon>
        <taxon>Pseudomonadati</taxon>
        <taxon>Bacteroidota</taxon>
        <taxon>Sphingobacteriia</taxon>
        <taxon>Sphingobacteriales</taxon>
        <taxon>Sphingobacteriaceae</taxon>
        <taxon>Pedobacter</taxon>
    </lineage>
</organism>
<dbReference type="EMBL" id="JAPJUH010000008">
    <property type="protein sequence ID" value="MCX3267420.1"/>
    <property type="molecule type" value="Genomic_DNA"/>
</dbReference>
<feature type="transmembrane region" description="Helical" evidence="1">
    <location>
        <begin position="20"/>
        <end position="38"/>
    </location>
</feature>
<dbReference type="InterPro" id="IPR032616">
    <property type="entry name" value="DUF4886"/>
</dbReference>
<feature type="domain" description="DUF4886" evidence="2">
    <location>
        <begin position="46"/>
        <end position="219"/>
    </location>
</feature>
<sequence>MSKNNKSNIVDRLISNYLSAQFFIITLLLFTTTLHVFGQQKPLRLFLIGNSFSQNASKFLPEISESGGHQLVIGRAELPGCELKRHWESVVTNDQDASNPKGRPYGGKSLRELLESGNWDVVTIQQYSLLSGDSNTYQPYAQNLYKLIKQLQPHAEVVIHQTWAYRADAKNFGKIAGEERAKDQNEMWMKSRAAYHHLAQTLKLRIVPVGDAIQRVNTNPKWGFKIDTTFNYESAEYPNLPNQTHSLNVGYHYDKNKKLTFDPNHANDAGCYLTGLVWYQFLFDGDPNKIKFLPQGIDKEFAKVLKTAAKN</sequence>
<keyword evidence="1" id="KW-0812">Transmembrane</keyword>
<dbReference type="GO" id="GO:0016788">
    <property type="term" value="F:hydrolase activity, acting on ester bonds"/>
    <property type="evidence" value="ECO:0007669"/>
    <property type="project" value="UniProtKB-ARBA"/>
</dbReference>
<evidence type="ECO:0000259" key="2">
    <source>
        <dbReference type="Pfam" id="PF16227"/>
    </source>
</evidence>
<keyword evidence="1" id="KW-0472">Membrane</keyword>
<evidence type="ECO:0000313" key="3">
    <source>
        <dbReference type="EMBL" id="MCX3267420.1"/>
    </source>
</evidence>
<dbReference type="AlphaFoldDB" id="A0A9X3DJL1"/>
<comment type="caution">
    <text evidence="3">The sequence shown here is derived from an EMBL/GenBank/DDBJ whole genome shotgun (WGS) entry which is preliminary data.</text>
</comment>
<dbReference type="Gene3D" id="3.40.50.1110">
    <property type="entry name" value="SGNH hydrolase"/>
    <property type="match status" value="1"/>
</dbReference>
<accession>A0A9X3DJL1</accession>
<protein>
    <submittedName>
        <fullName evidence="3">DUF4886 domain-containing protein</fullName>
    </submittedName>
</protein>
<evidence type="ECO:0000313" key="4">
    <source>
        <dbReference type="Proteomes" id="UP001142592"/>
    </source>
</evidence>